<proteinExistence type="predicted"/>
<keyword evidence="2" id="KW-1185">Reference proteome</keyword>
<protein>
    <submittedName>
        <fullName evidence="1">Uncharacterized protein</fullName>
    </submittedName>
</protein>
<dbReference type="AlphaFoldDB" id="A0A7J7CWN8"/>
<dbReference type="EMBL" id="JAAARO010000013">
    <property type="protein sequence ID" value="KAF5738500.1"/>
    <property type="molecule type" value="Genomic_DNA"/>
</dbReference>
<dbReference type="InParanoid" id="A0A7J7CWN8"/>
<comment type="caution">
    <text evidence="1">The sequence shown here is derived from an EMBL/GenBank/DDBJ whole genome shotgun (WGS) entry which is preliminary data.</text>
</comment>
<gene>
    <name evidence="1" type="ORF">HS088_TW13G01399</name>
</gene>
<name>A0A7J7CWN8_TRIWF</name>
<evidence type="ECO:0000313" key="2">
    <source>
        <dbReference type="Proteomes" id="UP000593562"/>
    </source>
</evidence>
<accession>A0A7J7CWN8</accession>
<sequence length="133" mass="15614">MPPLHEILEQAWGRELQIMFSVLEGIRRIADLLFWVVKELDFRTKNQILISTGVFISSKNIPDHGLQAWKACLSTFFYMAQESTLCIKTFQIMDAANDWKARRNFSIKIQLQISCLRSCLRELQSKFMKEIRT</sequence>
<evidence type="ECO:0000313" key="1">
    <source>
        <dbReference type="EMBL" id="KAF5738500.1"/>
    </source>
</evidence>
<reference evidence="1 2" key="1">
    <citation type="journal article" date="2020" name="Nat. Commun.">
        <title>Genome of Tripterygium wilfordii and identification of cytochrome P450 involved in triptolide biosynthesis.</title>
        <authorList>
            <person name="Tu L."/>
            <person name="Su P."/>
            <person name="Zhang Z."/>
            <person name="Gao L."/>
            <person name="Wang J."/>
            <person name="Hu T."/>
            <person name="Zhou J."/>
            <person name="Zhang Y."/>
            <person name="Zhao Y."/>
            <person name="Liu Y."/>
            <person name="Song Y."/>
            <person name="Tong Y."/>
            <person name="Lu Y."/>
            <person name="Yang J."/>
            <person name="Xu C."/>
            <person name="Jia M."/>
            <person name="Peters R.J."/>
            <person name="Huang L."/>
            <person name="Gao W."/>
        </authorList>
    </citation>
    <scope>NUCLEOTIDE SEQUENCE [LARGE SCALE GENOMIC DNA]</scope>
    <source>
        <strain evidence="2">cv. XIE 37</strain>
        <tissue evidence="1">Leaf</tissue>
    </source>
</reference>
<organism evidence="1 2">
    <name type="scientific">Tripterygium wilfordii</name>
    <name type="common">Thunder God vine</name>
    <dbReference type="NCBI Taxonomy" id="458696"/>
    <lineage>
        <taxon>Eukaryota</taxon>
        <taxon>Viridiplantae</taxon>
        <taxon>Streptophyta</taxon>
        <taxon>Embryophyta</taxon>
        <taxon>Tracheophyta</taxon>
        <taxon>Spermatophyta</taxon>
        <taxon>Magnoliopsida</taxon>
        <taxon>eudicotyledons</taxon>
        <taxon>Gunneridae</taxon>
        <taxon>Pentapetalae</taxon>
        <taxon>rosids</taxon>
        <taxon>fabids</taxon>
        <taxon>Celastrales</taxon>
        <taxon>Celastraceae</taxon>
        <taxon>Tripterygium</taxon>
    </lineage>
</organism>
<dbReference type="Proteomes" id="UP000593562">
    <property type="component" value="Unassembled WGS sequence"/>
</dbReference>